<name>A0A644V586_9ZZZZ</name>
<sequence length="191" mass="21181">MQIRKRLIPTLIAMLFCLLLVSGCDQKSAPNTTNPTAPSTNQTDNVKSVVDKKVVLYRVPADGTQYLLPETKTIKVTDNNSVLATLKALVETAPQDDTMENVFPKGTKVLGVTVENGLATVNFNKEFTTRTDGEYTTVMMVNAVVNTLTQYPNIKKVQFLSEGKKIIVLGQMDLEEPLSRNETFIKKNKQI</sequence>
<gene>
    <name evidence="2" type="ORF">SDC9_32480</name>
</gene>
<feature type="domain" description="GerMN" evidence="1">
    <location>
        <begin position="82"/>
        <end position="170"/>
    </location>
</feature>
<dbReference type="PROSITE" id="PS51257">
    <property type="entry name" value="PROKAR_LIPOPROTEIN"/>
    <property type="match status" value="1"/>
</dbReference>
<evidence type="ECO:0000259" key="1">
    <source>
        <dbReference type="SMART" id="SM00909"/>
    </source>
</evidence>
<comment type="caution">
    <text evidence="2">The sequence shown here is derived from an EMBL/GenBank/DDBJ whole genome shotgun (WGS) entry which is preliminary data.</text>
</comment>
<dbReference type="EMBL" id="VSSQ01000223">
    <property type="protein sequence ID" value="MPL86498.1"/>
    <property type="molecule type" value="Genomic_DNA"/>
</dbReference>
<organism evidence="2">
    <name type="scientific">bioreactor metagenome</name>
    <dbReference type="NCBI Taxonomy" id="1076179"/>
    <lineage>
        <taxon>unclassified sequences</taxon>
        <taxon>metagenomes</taxon>
        <taxon>ecological metagenomes</taxon>
    </lineage>
</organism>
<reference evidence="2" key="1">
    <citation type="submission" date="2019-08" db="EMBL/GenBank/DDBJ databases">
        <authorList>
            <person name="Kucharzyk K."/>
            <person name="Murdoch R.W."/>
            <person name="Higgins S."/>
            <person name="Loffler F."/>
        </authorList>
    </citation>
    <scope>NUCLEOTIDE SEQUENCE</scope>
</reference>
<dbReference type="Pfam" id="PF10646">
    <property type="entry name" value="Germane"/>
    <property type="match status" value="1"/>
</dbReference>
<accession>A0A644V586</accession>
<protein>
    <recommendedName>
        <fullName evidence="1">GerMN domain-containing protein</fullName>
    </recommendedName>
</protein>
<evidence type="ECO:0000313" key="2">
    <source>
        <dbReference type="EMBL" id="MPL86498.1"/>
    </source>
</evidence>
<dbReference type="AlphaFoldDB" id="A0A644V586"/>
<dbReference type="InterPro" id="IPR019606">
    <property type="entry name" value="GerMN"/>
</dbReference>
<dbReference type="SMART" id="SM00909">
    <property type="entry name" value="Germane"/>
    <property type="match status" value="1"/>
</dbReference>
<proteinExistence type="predicted"/>